<keyword evidence="1" id="KW-0175">Coiled coil</keyword>
<dbReference type="Pfam" id="PF13271">
    <property type="entry name" value="DUF4062"/>
    <property type="match status" value="1"/>
</dbReference>
<reference evidence="3 4" key="1">
    <citation type="submission" date="2017-12" db="EMBL/GenBank/DDBJ databases">
        <title>Phylogenetic diversity of female urinary microbiome.</title>
        <authorList>
            <person name="Thomas-White K."/>
            <person name="Wolfe A.J."/>
        </authorList>
    </citation>
    <scope>NUCLEOTIDE SEQUENCE [LARGE SCALE GENOMIC DNA]</scope>
    <source>
        <strain evidence="3 4">UMB0416</strain>
    </source>
</reference>
<dbReference type="InterPro" id="IPR025139">
    <property type="entry name" value="DUF4062"/>
</dbReference>
<accession>A0A2I1RJZ5</accession>
<name>A0A2I1RJZ5_FAUOS</name>
<feature type="domain" description="DUF4062" evidence="2">
    <location>
        <begin position="8"/>
        <end position="90"/>
    </location>
</feature>
<proteinExistence type="predicted"/>
<organism evidence="3 4">
    <name type="scientific">Faucicola osloensis</name>
    <name type="common">Moraxella osloensis</name>
    <dbReference type="NCBI Taxonomy" id="34062"/>
    <lineage>
        <taxon>Bacteria</taxon>
        <taxon>Pseudomonadati</taxon>
        <taxon>Pseudomonadota</taxon>
        <taxon>Gammaproteobacteria</taxon>
        <taxon>Moraxellales</taxon>
        <taxon>Moraxellaceae</taxon>
        <taxon>Faucicola</taxon>
    </lineage>
</organism>
<dbReference type="RefSeq" id="WP_101963865.1">
    <property type="nucleotide sequence ID" value="NZ_PKJS01000003.1"/>
</dbReference>
<evidence type="ECO:0000313" key="3">
    <source>
        <dbReference type="EMBL" id="PKZ69449.1"/>
    </source>
</evidence>
<evidence type="ECO:0000259" key="2">
    <source>
        <dbReference type="Pfam" id="PF13271"/>
    </source>
</evidence>
<feature type="coiled-coil region" evidence="1">
    <location>
        <begin position="171"/>
        <end position="201"/>
    </location>
</feature>
<evidence type="ECO:0000313" key="4">
    <source>
        <dbReference type="Proteomes" id="UP000234914"/>
    </source>
</evidence>
<dbReference type="Proteomes" id="UP000234914">
    <property type="component" value="Unassembled WGS sequence"/>
</dbReference>
<protein>
    <recommendedName>
        <fullName evidence="2">DUF4062 domain-containing protein</fullName>
    </recommendedName>
</protein>
<sequence length="460" mass="53449">MSNHKKYQIFVSSTFTDLIAERQSAVEAILKAGHIPAGMELFTSSNKSQWEVIKRWINESDIYMLILGGRYGSMEPESGKSYTQLEYEYAQEIGKPLFAVVMNNEAKKELKATQIETENPEKLEEFRKTVLDFMSAFFTDTKDIKLAIHESLNDIIRDNQLVGWVRGNSQNENIAEELALLSEENRKLREENTKLKDDETKRLPKISIFINDNEQLEFSFDTSNFNYYEKQKPIQNVPSHLLNFVNQKEIDDYNHSLEKLDSDLITNVNFFLKKSFLIKNSRQKLSLSIRNIGNIKATSIIVKVKFPNTVEIFEDDNELEEEENFISKILEKSVPYLNRNLLDEAKEKYEKHFREAQMPLAKQMRNLTNQQEFFLSNGYEIPSSILPNFKSSNIEKVEDNELHIFINELIHEDSTEFKDLILVPLHEGEGNIEIYIHCAEYAKSVSLTMPIIISKLNISN</sequence>
<comment type="caution">
    <text evidence="3">The sequence shown here is derived from an EMBL/GenBank/DDBJ whole genome shotgun (WGS) entry which is preliminary data.</text>
</comment>
<gene>
    <name evidence="3" type="ORF">CYJ96_02865</name>
</gene>
<dbReference type="AlphaFoldDB" id="A0A2I1RJZ5"/>
<dbReference type="EMBL" id="PKJS01000003">
    <property type="protein sequence ID" value="PKZ69449.1"/>
    <property type="molecule type" value="Genomic_DNA"/>
</dbReference>
<evidence type="ECO:0000256" key="1">
    <source>
        <dbReference type="SAM" id="Coils"/>
    </source>
</evidence>